<dbReference type="InParanoid" id="A0A6J0BW92"/>
<dbReference type="GeneID" id="107223229"/>
<organism evidence="2">
    <name type="scientific">Neodiprion lecontei</name>
    <name type="common">Redheaded pine sawfly</name>
    <dbReference type="NCBI Taxonomy" id="441921"/>
    <lineage>
        <taxon>Eukaryota</taxon>
        <taxon>Metazoa</taxon>
        <taxon>Ecdysozoa</taxon>
        <taxon>Arthropoda</taxon>
        <taxon>Hexapoda</taxon>
        <taxon>Insecta</taxon>
        <taxon>Pterygota</taxon>
        <taxon>Neoptera</taxon>
        <taxon>Endopterygota</taxon>
        <taxon>Hymenoptera</taxon>
        <taxon>Tenthredinoidea</taxon>
        <taxon>Diprionidae</taxon>
        <taxon>Diprioninae</taxon>
        <taxon>Neodiprion</taxon>
    </lineage>
</organism>
<dbReference type="Proteomes" id="UP000829291">
    <property type="component" value="Chromosome 4"/>
</dbReference>
<name>A0A6J0BW92_NEOLC</name>
<sequence length="225" mass="26166">MTNLGETFATMTHRDFTWPYPKPLIVRPTQPPMSTGIRLYMPKVDPNDCRCDAHGFQSDMNRYKQLADKERRLHDDVVAVNREMTNLMSTILENVCEMGDETMKSVYQTDYEKRGLPIAHYRQLMAAVDSPIGAPINPVVTDLRDGYRDPTRFRYSAINRPTIQPAKSINFLTVPETFDMWNEPFTGRSEYMDNFSKMGLSNMKNRQQYLEPLPSSRRRYGDCKM</sequence>
<protein>
    <submittedName>
        <fullName evidence="2">Uncharacterized protein LOC107223229</fullName>
    </submittedName>
</protein>
<evidence type="ECO:0000313" key="1">
    <source>
        <dbReference type="Proteomes" id="UP000829291"/>
    </source>
</evidence>
<reference evidence="2" key="1">
    <citation type="submission" date="2025-08" db="UniProtKB">
        <authorList>
            <consortium name="RefSeq"/>
        </authorList>
    </citation>
    <scope>IDENTIFICATION</scope>
    <source>
        <tissue evidence="2">Thorax and Abdomen</tissue>
    </source>
</reference>
<dbReference type="OrthoDB" id="7570424at2759"/>
<evidence type="ECO:0000313" key="2">
    <source>
        <dbReference type="RefSeq" id="XP_015518333.1"/>
    </source>
</evidence>
<proteinExistence type="predicted"/>
<dbReference type="KEGG" id="nlo:107223229"/>
<gene>
    <name evidence="2" type="primary">LOC107223229</name>
</gene>
<dbReference type="RefSeq" id="XP_015518333.1">
    <property type="nucleotide sequence ID" value="XM_015662847.2"/>
</dbReference>
<keyword evidence="1" id="KW-1185">Reference proteome</keyword>
<dbReference type="AlphaFoldDB" id="A0A6J0BW92"/>
<accession>A0A6J0BW92</accession>